<reference evidence="4" key="1">
    <citation type="submission" date="2022-08" db="UniProtKB">
        <authorList>
            <consortium name="EnsemblMetazoa"/>
        </authorList>
    </citation>
    <scope>IDENTIFICATION</scope>
</reference>
<keyword evidence="3" id="KW-0472">Membrane</keyword>
<keyword evidence="1" id="KW-0433">Leucine-rich repeat</keyword>
<evidence type="ECO:0000256" key="2">
    <source>
        <dbReference type="ARBA" id="ARBA00022737"/>
    </source>
</evidence>
<evidence type="ECO:0000313" key="4">
    <source>
        <dbReference type="EnsemblMetazoa" id="ACOM023970-PA.1"/>
    </source>
</evidence>
<name>A0A8W7P140_ANOCL</name>
<keyword evidence="2" id="KW-0677">Repeat</keyword>
<dbReference type="EnsemblMetazoa" id="ACOM023970-RA">
    <property type="protein sequence ID" value="ACOM023970-PA.1"/>
    <property type="gene ID" value="ACOM023970"/>
</dbReference>
<dbReference type="AlphaFoldDB" id="A0A8W7P140"/>
<accession>A0A8W7P140</accession>
<sequence>LFYTLLRHNASTQIMDRISSILIIVIVYVVANEAALNRRCLAGSELFVCILSTFDYTPGKDIPVFELPVDVKAIRFVEPFSDVHGSDNEIQMYDRVLHLQLNSPEAIELRSSSTRAVEIAPNLAYADFSSNAITEVLVPPNQSYALRYLDLNYNYRLKHPQALENISRLVNLETLHLSSCVVETIPQNMFENLNRLAHLTLASNNLKQINLEQLPMSLTLLRLDVNGLKEFPTSEMARLPLLEDLNLEHNELKELNVNALVQAAPKLRLFSIGRNPLKQPVLNAILDELNRRNIAYYNMEVSSDMQCGEHEVHYRGVCMASDFFLMKWTDWLELIMLFVGLVALLGGIAYGGTVLWKRYHVANFSVQTNRNEP</sequence>
<proteinExistence type="predicted"/>
<dbReference type="VEuPathDB" id="VectorBase:ACON2_039098"/>
<dbReference type="PANTHER" id="PTHR45617:SF173">
    <property type="entry name" value="RE54577P"/>
    <property type="match status" value="1"/>
</dbReference>
<dbReference type="Proteomes" id="UP000075882">
    <property type="component" value="Unassembled WGS sequence"/>
</dbReference>
<dbReference type="InterPro" id="IPR032675">
    <property type="entry name" value="LRR_dom_sf"/>
</dbReference>
<dbReference type="PANTHER" id="PTHR45617">
    <property type="entry name" value="LEUCINE RICH REPEAT FAMILY PROTEIN"/>
    <property type="match status" value="1"/>
</dbReference>
<dbReference type="Gene3D" id="3.80.10.10">
    <property type="entry name" value="Ribonuclease Inhibitor"/>
    <property type="match status" value="1"/>
</dbReference>
<protein>
    <submittedName>
        <fullName evidence="4">Uncharacterized protein</fullName>
    </submittedName>
</protein>
<dbReference type="SMART" id="SM00369">
    <property type="entry name" value="LRR_TYP"/>
    <property type="match status" value="2"/>
</dbReference>
<keyword evidence="3" id="KW-1133">Transmembrane helix</keyword>
<evidence type="ECO:0000256" key="1">
    <source>
        <dbReference type="ARBA" id="ARBA00022614"/>
    </source>
</evidence>
<feature type="transmembrane region" description="Helical" evidence="3">
    <location>
        <begin position="334"/>
        <end position="356"/>
    </location>
</feature>
<evidence type="ECO:0000256" key="3">
    <source>
        <dbReference type="SAM" id="Phobius"/>
    </source>
</evidence>
<dbReference type="InterPro" id="IPR003591">
    <property type="entry name" value="Leu-rich_rpt_typical-subtyp"/>
</dbReference>
<keyword evidence="3" id="KW-0812">Transmembrane</keyword>
<dbReference type="SUPFAM" id="SSF52058">
    <property type="entry name" value="L domain-like"/>
    <property type="match status" value="1"/>
</dbReference>
<organism evidence="4">
    <name type="scientific">Anopheles coluzzii</name>
    <name type="common">African malaria mosquito</name>
    <dbReference type="NCBI Taxonomy" id="1518534"/>
    <lineage>
        <taxon>Eukaryota</taxon>
        <taxon>Metazoa</taxon>
        <taxon>Ecdysozoa</taxon>
        <taxon>Arthropoda</taxon>
        <taxon>Hexapoda</taxon>
        <taxon>Insecta</taxon>
        <taxon>Pterygota</taxon>
        <taxon>Neoptera</taxon>
        <taxon>Endopterygota</taxon>
        <taxon>Diptera</taxon>
        <taxon>Nematocera</taxon>
        <taxon>Culicoidea</taxon>
        <taxon>Culicidae</taxon>
        <taxon>Anophelinae</taxon>
        <taxon>Anopheles</taxon>
    </lineage>
</organism>